<dbReference type="AlphaFoldDB" id="A0AA37UAI3"/>
<dbReference type="SUPFAM" id="SSF48371">
    <property type="entry name" value="ARM repeat"/>
    <property type="match status" value="1"/>
</dbReference>
<evidence type="ECO:0008006" key="3">
    <source>
        <dbReference type="Google" id="ProtNLM"/>
    </source>
</evidence>
<dbReference type="RefSeq" id="WP_284229667.1">
    <property type="nucleotide sequence ID" value="NZ_BSUL01000001.1"/>
</dbReference>
<keyword evidence="2" id="KW-1185">Reference proteome</keyword>
<name>A0AA37UAI3_9MICO</name>
<dbReference type="Gene3D" id="1.25.40.290">
    <property type="entry name" value="ARM repeat domains"/>
    <property type="match status" value="1"/>
</dbReference>
<comment type="caution">
    <text evidence="1">The sequence shown here is derived from an EMBL/GenBank/DDBJ whole genome shotgun (WGS) entry which is preliminary data.</text>
</comment>
<reference evidence="1 2" key="1">
    <citation type="journal article" date="2014" name="Int. J. Syst. Evol. Microbiol.">
        <title>Complete genome sequence of Corynebacterium casei LMG S-19264T (=DSM 44701T), isolated from a smear-ripened cheese.</title>
        <authorList>
            <consortium name="US DOE Joint Genome Institute (JGI-PGF)"/>
            <person name="Walter F."/>
            <person name="Albersmeier A."/>
            <person name="Kalinowski J."/>
            <person name="Ruckert C."/>
        </authorList>
    </citation>
    <scope>NUCLEOTIDE SEQUENCE [LARGE SCALE GENOMIC DNA]</scope>
    <source>
        <strain evidence="1 2">NBRC 112289</strain>
    </source>
</reference>
<protein>
    <recommendedName>
        <fullName evidence="3">DNA alkylation repair protein</fullName>
    </recommendedName>
</protein>
<accession>A0AA37UAI3</accession>
<sequence length="366" mass="39516">MPFADELLGPEQAAAMTRSIAGALGRRPESLAAAESALAPLALRERADLLRDALLADAPAGYPALARLVRDAAADPALTGWTIWPVLGAIAQRAVEDGGAEAFDDAMALQAELTGRLTAEFSVRTLLRHDPDRGLAIMLGWTTHPDEHVRRLASEGSRPFLPWGLRVPALVARPEATLPILDALERDESEYVRRSVANHLNDLSREHGVLVVATAARWLERPAPTTPALVRHALRTLVKRGDPAALALLGFAPASIEVDGPVLDAVSVPMEGSIGFSAELRNAGDEPARIAIDYVVHHRKANGAFTTKTFKLTTAALQPGERMRVERRHPFRTITTRRYHLGEHAIALQVNGVATEPARFELVAAE</sequence>
<organism evidence="1 2">
    <name type="scientific">Arenivirga flava</name>
    <dbReference type="NCBI Taxonomy" id="1930060"/>
    <lineage>
        <taxon>Bacteria</taxon>
        <taxon>Bacillati</taxon>
        <taxon>Actinomycetota</taxon>
        <taxon>Actinomycetes</taxon>
        <taxon>Micrococcales</taxon>
        <taxon>Microbacteriaceae</taxon>
        <taxon>Arenivirga</taxon>
    </lineage>
</organism>
<dbReference type="InterPro" id="IPR016024">
    <property type="entry name" value="ARM-type_fold"/>
</dbReference>
<proteinExistence type="predicted"/>
<evidence type="ECO:0000313" key="1">
    <source>
        <dbReference type="EMBL" id="GMA27228.1"/>
    </source>
</evidence>
<dbReference type="EMBL" id="BSUL01000001">
    <property type="protein sequence ID" value="GMA27228.1"/>
    <property type="molecule type" value="Genomic_DNA"/>
</dbReference>
<dbReference type="Proteomes" id="UP001157160">
    <property type="component" value="Unassembled WGS sequence"/>
</dbReference>
<gene>
    <name evidence="1" type="primary">yhaZ</name>
    <name evidence="1" type="ORF">GCM10025874_04810</name>
</gene>
<evidence type="ECO:0000313" key="2">
    <source>
        <dbReference type="Proteomes" id="UP001157160"/>
    </source>
</evidence>